<dbReference type="GO" id="GO:0043565">
    <property type="term" value="F:sequence-specific DNA binding"/>
    <property type="evidence" value="ECO:0007669"/>
    <property type="project" value="InterPro"/>
</dbReference>
<evidence type="ECO:0000259" key="4">
    <source>
        <dbReference type="PROSITE" id="PS01124"/>
    </source>
</evidence>
<feature type="domain" description="HTH araC/xylS-type" evidence="4">
    <location>
        <begin position="255"/>
        <end position="333"/>
    </location>
</feature>
<dbReference type="PANTHER" id="PTHR47893:SF1">
    <property type="entry name" value="REGULATORY PROTEIN PCHR"/>
    <property type="match status" value="1"/>
</dbReference>
<keyword evidence="3" id="KW-0804">Transcription</keyword>
<dbReference type="EMBL" id="CP001312">
    <property type="protein sequence ID" value="ADE85176.1"/>
    <property type="molecule type" value="Genomic_DNA"/>
</dbReference>
<dbReference type="InterPro" id="IPR018060">
    <property type="entry name" value="HTH_AraC"/>
</dbReference>
<dbReference type="STRING" id="272942.RCAP_rcc01431"/>
<evidence type="ECO:0000313" key="6">
    <source>
        <dbReference type="Proteomes" id="UP000002361"/>
    </source>
</evidence>
<protein>
    <submittedName>
        <fullName evidence="5">Transcriptional regulator, AraC family</fullName>
    </submittedName>
</protein>
<evidence type="ECO:0000256" key="2">
    <source>
        <dbReference type="ARBA" id="ARBA00023125"/>
    </source>
</evidence>
<dbReference type="PANTHER" id="PTHR47893">
    <property type="entry name" value="REGULATORY PROTEIN PCHR"/>
    <property type="match status" value="1"/>
</dbReference>
<dbReference type="GO" id="GO:0003700">
    <property type="term" value="F:DNA-binding transcription factor activity"/>
    <property type="evidence" value="ECO:0007669"/>
    <property type="project" value="InterPro"/>
</dbReference>
<dbReference type="PROSITE" id="PS00041">
    <property type="entry name" value="HTH_ARAC_FAMILY_1"/>
    <property type="match status" value="1"/>
</dbReference>
<dbReference type="Gene3D" id="1.10.10.60">
    <property type="entry name" value="Homeodomain-like"/>
    <property type="match status" value="1"/>
</dbReference>
<dbReference type="HOGENOM" id="CLU_052345_4_1_5"/>
<dbReference type="Pfam" id="PF12833">
    <property type="entry name" value="HTH_18"/>
    <property type="match status" value="1"/>
</dbReference>
<dbReference type="GeneID" id="31492491"/>
<dbReference type="SMART" id="SM00342">
    <property type="entry name" value="HTH_ARAC"/>
    <property type="match status" value="1"/>
</dbReference>
<reference evidence="5 6" key="2">
    <citation type="journal article" date="2010" name="J. Bacteriol.">
        <title>Complete genome sequence of the photosynthetic purple nonsulfur bacterium Rhodobacter capsulatus SB 1003.</title>
        <authorList>
            <person name="Strnad H."/>
            <person name="Lapidus A."/>
            <person name="Paces J."/>
            <person name="Ulbrich P."/>
            <person name="Vlcek C."/>
            <person name="Paces V."/>
            <person name="Haselkorn R."/>
        </authorList>
    </citation>
    <scope>NUCLEOTIDE SEQUENCE [LARGE SCALE GENOMIC DNA]</scope>
    <source>
        <strain evidence="6">ATCC BAA-309 / NBRC 16581 / SB1003</strain>
    </source>
</reference>
<dbReference type="OrthoDB" id="186587at2"/>
<reference key="1">
    <citation type="submission" date="2008-12" db="EMBL/GenBank/DDBJ databases">
        <title>Complete genome sequence of Rhodobacter capsulatus SB1003.</title>
        <authorList>
            <person name="Strnad H."/>
            <person name="Lapidus A."/>
            <person name="Vlcek C."/>
            <person name="Ulbrich P."/>
            <person name="Paces J."/>
            <person name="Maltsev N."/>
            <person name="Kumar V."/>
            <person name="Kogan Y."/>
            <person name="Milgram A."/>
            <person name="Rebrekov D."/>
            <person name="Mazur M."/>
            <person name="Cox R."/>
            <person name="Kyrpides N."/>
            <person name="Kolar M."/>
            <person name="Sachova J."/>
            <person name="Ridl J."/>
            <person name="Ivanova N."/>
            <person name="Kapatral V."/>
            <person name="Los T."/>
            <person name="Lykidis A."/>
            <person name="Mikhailova N."/>
            <person name="Reznik G."/>
            <person name="Vasieva O."/>
            <person name="Fonstein M."/>
            <person name="Paces V."/>
            <person name="Haselkorn R."/>
        </authorList>
    </citation>
    <scope>NUCLEOTIDE SEQUENCE</scope>
    <source>
        <strain>SB1003</strain>
    </source>
</reference>
<dbReference type="Proteomes" id="UP000002361">
    <property type="component" value="Chromosome"/>
</dbReference>
<accession>D5AT69</accession>
<dbReference type="RefSeq" id="WP_013067155.1">
    <property type="nucleotide sequence ID" value="NC_014034.1"/>
</dbReference>
<keyword evidence="2" id="KW-0238">DNA-binding</keyword>
<organism evidence="5 6">
    <name type="scientific">Rhodobacter capsulatus (strain ATCC BAA-309 / NBRC 16581 / SB1003)</name>
    <dbReference type="NCBI Taxonomy" id="272942"/>
    <lineage>
        <taxon>Bacteria</taxon>
        <taxon>Pseudomonadati</taxon>
        <taxon>Pseudomonadota</taxon>
        <taxon>Alphaproteobacteria</taxon>
        <taxon>Rhodobacterales</taxon>
        <taxon>Rhodobacter group</taxon>
        <taxon>Rhodobacter</taxon>
    </lineage>
</organism>
<dbReference type="InterPro" id="IPR018062">
    <property type="entry name" value="HTH_AraC-typ_CS"/>
</dbReference>
<sequence>MKNPAPDGSPYRDIVVDDGPKAAIALRDMLRDEIACTFRDAPKPPPRNGVVAAGRYLCKTLRSGLQCLDCDLELAATLDMVSVSPRCIRVSALFEGASSWEVAGQQHVHPGQGIAQISALGQDTPIGFCEPMGQRYRMAGLLITPGFFDQGPEDLQDGLKELRALLDPGVRHCALPGAPALREILARLHAVPFQGALADLYRESLALGLVVELTRHLGDRAPGPAALPRRSAQLAAEAKARIDAAPEAVPSALRLAHDLGTNETTLRRAFKSAHGVRLFDYVLERRLQMGRDLLRDTALPIGDIAWRCGYGDPANFTHAYRRRFGRPPRAERG</sequence>
<dbReference type="eggNOG" id="COG2207">
    <property type="taxonomic scope" value="Bacteria"/>
</dbReference>
<keyword evidence="6" id="KW-1185">Reference proteome</keyword>
<dbReference type="InterPro" id="IPR053142">
    <property type="entry name" value="PchR_regulatory_protein"/>
</dbReference>
<proteinExistence type="predicted"/>
<evidence type="ECO:0000256" key="3">
    <source>
        <dbReference type="ARBA" id="ARBA00023163"/>
    </source>
</evidence>
<keyword evidence="1" id="KW-0805">Transcription regulation</keyword>
<gene>
    <name evidence="5" type="ordered locus">RCAP_rcc01431</name>
</gene>
<name>D5AT69_RHOCB</name>
<dbReference type="AlphaFoldDB" id="D5AT69"/>
<dbReference type="InterPro" id="IPR009057">
    <property type="entry name" value="Homeodomain-like_sf"/>
</dbReference>
<dbReference type="SUPFAM" id="SSF46689">
    <property type="entry name" value="Homeodomain-like"/>
    <property type="match status" value="1"/>
</dbReference>
<dbReference type="PROSITE" id="PS01124">
    <property type="entry name" value="HTH_ARAC_FAMILY_2"/>
    <property type="match status" value="1"/>
</dbReference>
<dbReference type="KEGG" id="rcp:RCAP_rcc01431"/>
<evidence type="ECO:0000313" key="5">
    <source>
        <dbReference type="EMBL" id="ADE85176.1"/>
    </source>
</evidence>
<evidence type="ECO:0000256" key="1">
    <source>
        <dbReference type="ARBA" id="ARBA00023015"/>
    </source>
</evidence>